<evidence type="ECO:0000259" key="1">
    <source>
        <dbReference type="Pfam" id="PF00551"/>
    </source>
</evidence>
<evidence type="ECO:0000313" key="3">
    <source>
        <dbReference type="Proteomes" id="UP000478837"/>
    </source>
</evidence>
<dbReference type="PANTHER" id="PTHR11138">
    <property type="entry name" value="METHIONYL-TRNA FORMYLTRANSFERASE"/>
    <property type="match status" value="1"/>
</dbReference>
<dbReference type="GO" id="GO:0005829">
    <property type="term" value="C:cytosol"/>
    <property type="evidence" value="ECO:0007669"/>
    <property type="project" value="TreeGrafter"/>
</dbReference>
<dbReference type="Proteomes" id="UP000478837">
    <property type="component" value="Unassembled WGS sequence"/>
</dbReference>
<accession>A0A6L9MS60</accession>
<keyword evidence="3" id="KW-1185">Reference proteome</keyword>
<reference evidence="2 3" key="1">
    <citation type="submission" date="2020-01" db="EMBL/GenBank/DDBJ databases">
        <title>Genomes of bacteria type strains.</title>
        <authorList>
            <person name="Chen J."/>
            <person name="Zhu S."/>
            <person name="Yang J."/>
        </authorList>
    </citation>
    <scope>NUCLEOTIDE SEQUENCE [LARGE SCALE GENOMIC DNA]</scope>
    <source>
        <strain evidence="2 3">LMG 22958</strain>
    </source>
</reference>
<dbReference type="SUPFAM" id="SSF53328">
    <property type="entry name" value="Formyltransferase"/>
    <property type="match status" value="1"/>
</dbReference>
<name>A0A6L9MS60_9ALTE</name>
<dbReference type="Pfam" id="PF00551">
    <property type="entry name" value="Formyl_trans_N"/>
    <property type="match status" value="1"/>
</dbReference>
<dbReference type="Gene3D" id="3.40.50.12230">
    <property type="match status" value="1"/>
</dbReference>
<dbReference type="InterPro" id="IPR036477">
    <property type="entry name" value="Formyl_transf_N_sf"/>
</dbReference>
<evidence type="ECO:0000313" key="2">
    <source>
        <dbReference type="EMBL" id="NDW20966.1"/>
    </source>
</evidence>
<dbReference type="GO" id="GO:0004479">
    <property type="term" value="F:methionyl-tRNA formyltransferase activity"/>
    <property type="evidence" value="ECO:0007669"/>
    <property type="project" value="TreeGrafter"/>
</dbReference>
<dbReference type="EMBL" id="JAAAWP010000002">
    <property type="protein sequence ID" value="NDW20966.1"/>
    <property type="molecule type" value="Genomic_DNA"/>
</dbReference>
<sequence length="287" mass="31716">MRITLLCNLDIASNLAANQLINALPEHQFSVLMTSQVGGNNKRPDALEALSFYENALFTQILFPALECNKGTNKQGHLDSSIESSQNKGAPLLTFDAMKQRGIDIHIVSNINEGNGLERLTASNPELVLSVRFGRILKEPALNVPQNGVLNLHSGLLPQYRGIMATFWSMLKGEPQIGCTLHRIQDAGIDTGDIVSIHPIVTDYDKSYFDNMLAIYPQGLEAMIDAVKRIADGKQLDALSQDMSQAGYFTTPDQASITLFEQKGYRWVNHDKLITLAKRFMPNGVVM</sequence>
<dbReference type="CDD" id="cd08653">
    <property type="entry name" value="FMT_core_like_3"/>
    <property type="match status" value="1"/>
</dbReference>
<proteinExistence type="predicted"/>
<dbReference type="RefSeq" id="WP_163110658.1">
    <property type="nucleotide sequence ID" value="NZ_JAAAWP010000002.1"/>
</dbReference>
<gene>
    <name evidence="2" type="ORF">GTW09_05505</name>
</gene>
<dbReference type="PANTHER" id="PTHR11138:SF5">
    <property type="entry name" value="METHIONYL-TRNA FORMYLTRANSFERASE, MITOCHONDRIAL"/>
    <property type="match status" value="1"/>
</dbReference>
<feature type="domain" description="Formyl transferase N-terminal" evidence="1">
    <location>
        <begin position="118"/>
        <end position="197"/>
    </location>
</feature>
<keyword evidence="2" id="KW-0808">Transferase</keyword>
<comment type="caution">
    <text evidence="2">The sequence shown here is derived from an EMBL/GenBank/DDBJ whole genome shotgun (WGS) entry which is preliminary data.</text>
</comment>
<dbReference type="AlphaFoldDB" id="A0A6L9MS60"/>
<organism evidence="2 3">
    <name type="scientific">Alteromonas hispanica</name>
    <dbReference type="NCBI Taxonomy" id="315421"/>
    <lineage>
        <taxon>Bacteria</taxon>
        <taxon>Pseudomonadati</taxon>
        <taxon>Pseudomonadota</taxon>
        <taxon>Gammaproteobacteria</taxon>
        <taxon>Alteromonadales</taxon>
        <taxon>Alteromonadaceae</taxon>
        <taxon>Alteromonas/Salinimonas group</taxon>
        <taxon>Alteromonas</taxon>
    </lineage>
</organism>
<dbReference type="InterPro" id="IPR002376">
    <property type="entry name" value="Formyl_transf_N"/>
</dbReference>
<protein>
    <submittedName>
        <fullName evidence="2">Formyl transferase</fullName>
    </submittedName>
</protein>